<organism evidence="2 3">
    <name type="scientific">Streptomyces albidochromogenes</name>
    <dbReference type="NCBI Taxonomy" id="329524"/>
    <lineage>
        <taxon>Bacteria</taxon>
        <taxon>Bacillati</taxon>
        <taxon>Actinomycetota</taxon>
        <taxon>Actinomycetes</taxon>
        <taxon>Kitasatosporales</taxon>
        <taxon>Streptomycetaceae</taxon>
        <taxon>Streptomyces</taxon>
    </lineage>
</organism>
<comment type="caution">
    <text evidence="2">The sequence shown here is derived from an EMBL/GenBank/DDBJ whole genome shotgun (WGS) entry which is preliminary data.</text>
</comment>
<protein>
    <submittedName>
        <fullName evidence="2">Alpha/beta fold hydrolase</fullName>
    </submittedName>
</protein>
<evidence type="ECO:0000259" key="1">
    <source>
        <dbReference type="Pfam" id="PF00561"/>
    </source>
</evidence>
<keyword evidence="3" id="KW-1185">Reference proteome</keyword>
<evidence type="ECO:0000313" key="3">
    <source>
        <dbReference type="Proteomes" id="UP001598448"/>
    </source>
</evidence>
<dbReference type="GO" id="GO:0016787">
    <property type="term" value="F:hydrolase activity"/>
    <property type="evidence" value="ECO:0007669"/>
    <property type="project" value="UniProtKB-KW"/>
</dbReference>
<proteinExistence type="predicted"/>
<dbReference type="Gene3D" id="3.40.50.1820">
    <property type="entry name" value="alpha/beta hydrolase"/>
    <property type="match status" value="1"/>
</dbReference>
<dbReference type="EMBL" id="JBHXIJ010000001">
    <property type="protein sequence ID" value="MFD5097414.1"/>
    <property type="molecule type" value="Genomic_DNA"/>
</dbReference>
<reference evidence="2 3" key="1">
    <citation type="submission" date="2024-09" db="EMBL/GenBank/DDBJ databases">
        <title>The Natural Products Discovery Center: Release of the First 8490 Sequenced Strains for Exploring Actinobacteria Biosynthetic Diversity.</title>
        <authorList>
            <person name="Kalkreuter E."/>
            <person name="Kautsar S.A."/>
            <person name="Yang D."/>
            <person name="Bader C.D."/>
            <person name="Teijaro C.N."/>
            <person name="Fluegel L."/>
            <person name="Davis C.M."/>
            <person name="Simpson J.R."/>
            <person name="Lauterbach L."/>
            <person name="Steele A.D."/>
            <person name="Gui C."/>
            <person name="Meng S."/>
            <person name="Li G."/>
            <person name="Viehrig K."/>
            <person name="Ye F."/>
            <person name="Su P."/>
            <person name="Kiefer A.F."/>
            <person name="Nichols A."/>
            <person name="Cepeda A.J."/>
            <person name="Yan W."/>
            <person name="Fan B."/>
            <person name="Jiang Y."/>
            <person name="Adhikari A."/>
            <person name="Zheng C.-J."/>
            <person name="Schuster L."/>
            <person name="Cowan T.M."/>
            <person name="Smanski M.J."/>
            <person name="Chevrette M.G."/>
            <person name="De Carvalho L.P.S."/>
            <person name="Shen B."/>
        </authorList>
    </citation>
    <scope>NUCLEOTIDE SEQUENCE [LARGE SCALE GENOMIC DNA]</scope>
    <source>
        <strain evidence="2 3">NPDC058348</strain>
    </source>
</reference>
<dbReference type="RefSeq" id="WP_386706681.1">
    <property type="nucleotide sequence ID" value="NZ_JBHXIJ010000001.1"/>
</dbReference>
<dbReference type="Pfam" id="PF00561">
    <property type="entry name" value="Abhydrolase_1"/>
    <property type="match status" value="1"/>
</dbReference>
<evidence type="ECO:0000313" key="2">
    <source>
        <dbReference type="EMBL" id="MFD5097414.1"/>
    </source>
</evidence>
<accession>A0ABW6FHW1</accession>
<dbReference type="Proteomes" id="UP001598448">
    <property type="component" value="Unassembled WGS sequence"/>
</dbReference>
<dbReference type="InterPro" id="IPR029058">
    <property type="entry name" value="AB_hydrolase_fold"/>
</dbReference>
<dbReference type="InterPro" id="IPR000073">
    <property type="entry name" value="AB_hydrolase_1"/>
</dbReference>
<dbReference type="InterPro" id="IPR050471">
    <property type="entry name" value="AB_hydrolase"/>
</dbReference>
<gene>
    <name evidence="2" type="ORF">ACFWJN_00220</name>
</gene>
<name>A0ABW6FHW1_9ACTN</name>
<dbReference type="PANTHER" id="PTHR43433:SF5">
    <property type="entry name" value="AB HYDROLASE-1 DOMAIN-CONTAINING PROTEIN"/>
    <property type="match status" value="1"/>
</dbReference>
<feature type="domain" description="AB hydrolase-1" evidence="1">
    <location>
        <begin position="36"/>
        <end position="291"/>
    </location>
</feature>
<sequence>MQEYEAKGVPFVGRERTVPAGELNLWAEDFGAPGSPVVLLVMGAQAQGVQWNDGIVRRLVDGDLRVIRYDHRDVGRSSTVDFAAHPYTVADMASDALAVLDTFGVERAHWVGASLGGVIAQRVALTHPHRVLTLTSLSSQPLGTNTVATVQRALTGLPPLVGHLPPPSAALLDTLLSALPAPDASLPEYLATRLPLWRVLHGPVLPFDEEEYRTMETRVYERTRDARSGLNHTRAGTAAEEFTTADLAAVTAPMLVLHGTEDPMFPPAHAQATATAVPGARLVMIEGMGHTLPTALDTRLADEILRHTALDRA</sequence>
<dbReference type="PANTHER" id="PTHR43433">
    <property type="entry name" value="HYDROLASE, ALPHA/BETA FOLD FAMILY PROTEIN"/>
    <property type="match status" value="1"/>
</dbReference>
<keyword evidence="2" id="KW-0378">Hydrolase</keyword>
<dbReference type="SUPFAM" id="SSF53474">
    <property type="entry name" value="alpha/beta-Hydrolases"/>
    <property type="match status" value="1"/>
</dbReference>